<dbReference type="Gene3D" id="3.20.20.140">
    <property type="entry name" value="Metal-dependent hydrolases"/>
    <property type="match status" value="1"/>
</dbReference>
<dbReference type="InterPro" id="IPR016195">
    <property type="entry name" value="Pol/histidinol_Pase-like"/>
</dbReference>
<dbReference type="EMBL" id="LT598468">
    <property type="protein sequence ID" value="SCV02822.1"/>
    <property type="molecule type" value="Genomic_DNA"/>
</dbReference>
<reference evidence="6" key="1">
    <citation type="submission" date="2016-03" db="EMBL/GenBank/DDBJ databases">
        <authorList>
            <person name="Devillers H."/>
        </authorList>
    </citation>
    <scope>NUCLEOTIDE SEQUENCE [LARGE SCALE GENOMIC DNA]</scope>
</reference>
<sequence length="302" mass="33479">MLVDLNVPWPQTSFKNAPTASDIQKVRETLSTLSLMGYTHIALNFTISQGDKFPSSVKDMNPIKIEENFGDLMKSSGLKLYSRLTLIIDDPSKGQSLSKISQAYDIVSAMPISERGLTLATGNLDVDLLTFRYDQRLPTFLKHKNICSCVNRGVKLEIVYAYALRDMQARRQFIQNAKSVIRSSRSRGIVISSGAEKPLECRNLLSACSLVKFLGLSSDKCNKAMGELPALVLLNGRLRNRSYKQTVVVGGGIGHDTDVVNATDGIDATKMIKIVKRKRADNIEDPSKERDTPEPKSKKLQI</sequence>
<evidence type="ECO:0000313" key="5">
    <source>
        <dbReference type="EMBL" id="SCV02822.1"/>
    </source>
</evidence>
<dbReference type="GO" id="GO:0008033">
    <property type="term" value="P:tRNA processing"/>
    <property type="evidence" value="ECO:0007669"/>
    <property type="project" value="UniProtKB-KW"/>
</dbReference>
<organism evidence="5 6">
    <name type="scientific">Lachancea mirantina</name>
    <dbReference type="NCBI Taxonomy" id="1230905"/>
    <lineage>
        <taxon>Eukaryota</taxon>
        <taxon>Fungi</taxon>
        <taxon>Dikarya</taxon>
        <taxon>Ascomycota</taxon>
        <taxon>Saccharomycotina</taxon>
        <taxon>Saccharomycetes</taxon>
        <taxon>Saccharomycetales</taxon>
        <taxon>Saccharomycetaceae</taxon>
        <taxon>Lachancea</taxon>
    </lineage>
</organism>
<dbReference type="PANTHER" id="PTHR13031">
    <property type="entry name" value="RIBONUCLEASE P SUBUNIT P30"/>
    <property type="match status" value="1"/>
</dbReference>
<feature type="compositionally biased region" description="Basic and acidic residues" evidence="4">
    <location>
        <begin position="280"/>
        <end position="302"/>
    </location>
</feature>
<dbReference type="FunFam" id="3.20.20.140:FF:000081">
    <property type="entry name" value="RNase MRP subunit"/>
    <property type="match status" value="1"/>
</dbReference>
<proteinExistence type="inferred from homology"/>
<evidence type="ECO:0000256" key="3">
    <source>
        <dbReference type="ARBA" id="ARBA00022694"/>
    </source>
</evidence>
<feature type="region of interest" description="Disordered" evidence="4">
    <location>
        <begin position="279"/>
        <end position="302"/>
    </location>
</feature>
<dbReference type="PANTHER" id="PTHR13031:SF0">
    <property type="entry name" value="RIBONUCLEASE P PROTEIN SUBUNIT P30"/>
    <property type="match status" value="1"/>
</dbReference>
<gene>
    <name evidence="5" type="ORF">LAMI_0H03268G</name>
</gene>
<keyword evidence="3" id="KW-0819">tRNA processing</keyword>
<comment type="subcellular location">
    <subcellularLocation>
        <location evidence="1">Nucleus</location>
    </subcellularLocation>
</comment>
<dbReference type="AlphaFoldDB" id="A0A1G4KE87"/>
<dbReference type="GO" id="GO:0003723">
    <property type="term" value="F:RNA binding"/>
    <property type="evidence" value="ECO:0007669"/>
    <property type="project" value="TreeGrafter"/>
</dbReference>
<dbReference type="InterPro" id="IPR002738">
    <property type="entry name" value="RNase_P_p30"/>
</dbReference>
<accession>A0A1G4KE87</accession>
<name>A0A1G4KE87_9SACH</name>
<evidence type="ECO:0000256" key="1">
    <source>
        <dbReference type="ARBA" id="ARBA00004123"/>
    </source>
</evidence>
<evidence type="ECO:0000256" key="2">
    <source>
        <dbReference type="ARBA" id="ARBA00007331"/>
    </source>
</evidence>
<dbReference type="Proteomes" id="UP000191024">
    <property type="component" value="Chromosome H"/>
</dbReference>
<evidence type="ECO:0000313" key="6">
    <source>
        <dbReference type="Proteomes" id="UP000191024"/>
    </source>
</evidence>
<dbReference type="Pfam" id="PF01876">
    <property type="entry name" value="RNase_P_p30"/>
    <property type="match status" value="1"/>
</dbReference>
<evidence type="ECO:0000256" key="4">
    <source>
        <dbReference type="SAM" id="MobiDB-lite"/>
    </source>
</evidence>
<dbReference type="STRING" id="1230905.A0A1G4KE87"/>
<dbReference type="OrthoDB" id="17948at2759"/>
<keyword evidence="6" id="KW-1185">Reference proteome</keyword>
<protein>
    <submittedName>
        <fullName evidence="5">LAMI_0H03268g1_1</fullName>
    </submittedName>
</protein>
<dbReference type="SUPFAM" id="SSF89550">
    <property type="entry name" value="PHP domain-like"/>
    <property type="match status" value="1"/>
</dbReference>
<comment type="similarity">
    <text evidence="2">Belongs to the eukaryotic/archaeal RNase P protein component 3 family.</text>
</comment>
<dbReference type="GO" id="GO:0005655">
    <property type="term" value="C:nucleolar ribonuclease P complex"/>
    <property type="evidence" value="ECO:0007669"/>
    <property type="project" value="TreeGrafter"/>
</dbReference>